<protein>
    <recommendedName>
        <fullName evidence="3">DDE Tnp4 domain-containing protein</fullName>
    </recommendedName>
</protein>
<dbReference type="HOGENOM" id="CLU_025643_3_2_1"/>
<dbReference type="CTD" id="20253246"/>
<evidence type="ECO:0000313" key="5">
    <source>
        <dbReference type="Proteomes" id="UP000030746"/>
    </source>
</evidence>
<organism evidence="4 5">
    <name type="scientific">Lottia gigantea</name>
    <name type="common">Giant owl limpet</name>
    <dbReference type="NCBI Taxonomy" id="225164"/>
    <lineage>
        <taxon>Eukaryota</taxon>
        <taxon>Metazoa</taxon>
        <taxon>Spiralia</taxon>
        <taxon>Lophotrochozoa</taxon>
        <taxon>Mollusca</taxon>
        <taxon>Gastropoda</taxon>
        <taxon>Patellogastropoda</taxon>
        <taxon>Lottioidea</taxon>
        <taxon>Lottiidae</taxon>
        <taxon>Lottia</taxon>
    </lineage>
</organism>
<keyword evidence="2" id="KW-0479">Metal-binding</keyword>
<dbReference type="AlphaFoldDB" id="V4AFB9"/>
<dbReference type="InterPro" id="IPR027806">
    <property type="entry name" value="HARBI1_dom"/>
</dbReference>
<feature type="domain" description="DDE Tnp4" evidence="3">
    <location>
        <begin position="2"/>
        <end position="121"/>
    </location>
</feature>
<feature type="non-terminal residue" evidence="4">
    <location>
        <position position="1"/>
    </location>
</feature>
<keyword evidence="5" id="KW-1185">Reference proteome</keyword>
<dbReference type="KEGG" id="lgi:LOTGIDRAFT_98629"/>
<feature type="non-terminal residue" evidence="4">
    <location>
        <position position="122"/>
    </location>
</feature>
<sequence>PNSKIRNSEMYSNYKSNTTMKGLLGITPNGMMSFVSSLYTGSISDKEITKQSGFKNLLEVGDEVMVDKGFIIQDLLTAKGAKVAIPPFLKQMDQLTKTQVKETQQIARLRIHDERAIRRCKE</sequence>
<dbReference type="OrthoDB" id="6122338at2759"/>
<accession>V4AFB9</accession>
<gene>
    <name evidence="4" type="ORF">LOTGIDRAFT_98629</name>
</gene>
<evidence type="ECO:0000259" key="3">
    <source>
        <dbReference type="Pfam" id="PF13359"/>
    </source>
</evidence>
<dbReference type="PANTHER" id="PTHR23080">
    <property type="entry name" value="THAP DOMAIN PROTEIN"/>
    <property type="match status" value="1"/>
</dbReference>
<dbReference type="OMA" id="FAYKSAN"/>
<dbReference type="RefSeq" id="XP_009053742.1">
    <property type="nucleotide sequence ID" value="XM_009055494.1"/>
</dbReference>
<dbReference type="PANTHER" id="PTHR23080:SF133">
    <property type="entry name" value="SI:CH211-262I1.5-RELATED"/>
    <property type="match status" value="1"/>
</dbReference>
<name>V4AFB9_LOTGI</name>
<evidence type="ECO:0000256" key="2">
    <source>
        <dbReference type="ARBA" id="ARBA00022723"/>
    </source>
</evidence>
<evidence type="ECO:0000256" key="1">
    <source>
        <dbReference type="ARBA" id="ARBA00001968"/>
    </source>
</evidence>
<dbReference type="EMBL" id="KB201636">
    <property type="protein sequence ID" value="ESO95567.1"/>
    <property type="molecule type" value="Genomic_DNA"/>
</dbReference>
<reference evidence="4 5" key="1">
    <citation type="journal article" date="2013" name="Nature">
        <title>Insights into bilaterian evolution from three spiralian genomes.</title>
        <authorList>
            <person name="Simakov O."/>
            <person name="Marletaz F."/>
            <person name="Cho S.J."/>
            <person name="Edsinger-Gonzales E."/>
            <person name="Havlak P."/>
            <person name="Hellsten U."/>
            <person name="Kuo D.H."/>
            <person name="Larsson T."/>
            <person name="Lv J."/>
            <person name="Arendt D."/>
            <person name="Savage R."/>
            <person name="Osoegawa K."/>
            <person name="de Jong P."/>
            <person name="Grimwood J."/>
            <person name="Chapman J.A."/>
            <person name="Shapiro H."/>
            <person name="Aerts A."/>
            <person name="Otillar R.P."/>
            <person name="Terry A.Y."/>
            <person name="Boore J.L."/>
            <person name="Grigoriev I.V."/>
            <person name="Lindberg D.R."/>
            <person name="Seaver E.C."/>
            <person name="Weisblat D.A."/>
            <person name="Putnam N.H."/>
            <person name="Rokhsar D.S."/>
        </authorList>
    </citation>
    <scope>NUCLEOTIDE SEQUENCE [LARGE SCALE GENOMIC DNA]</scope>
</reference>
<dbReference type="Pfam" id="PF13359">
    <property type="entry name" value="DDE_Tnp_4"/>
    <property type="match status" value="1"/>
</dbReference>
<comment type="cofactor">
    <cofactor evidence="1">
        <name>a divalent metal cation</name>
        <dbReference type="ChEBI" id="CHEBI:60240"/>
    </cofactor>
</comment>
<proteinExistence type="predicted"/>
<evidence type="ECO:0000313" key="4">
    <source>
        <dbReference type="EMBL" id="ESO95567.1"/>
    </source>
</evidence>
<dbReference type="Proteomes" id="UP000030746">
    <property type="component" value="Unassembled WGS sequence"/>
</dbReference>
<dbReference type="GeneID" id="20253246"/>
<dbReference type="GO" id="GO:0046872">
    <property type="term" value="F:metal ion binding"/>
    <property type="evidence" value="ECO:0007669"/>
    <property type="project" value="UniProtKB-KW"/>
</dbReference>